<dbReference type="EMBL" id="FNKH01000002">
    <property type="protein sequence ID" value="SDR12274.1"/>
    <property type="molecule type" value="Genomic_DNA"/>
</dbReference>
<dbReference type="Proteomes" id="UP000181917">
    <property type="component" value="Unassembled WGS sequence"/>
</dbReference>
<dbReference type="PROSITE" id="PS51482">
    <property type="entry name" value="DEGV"/>
    <property type="match status" value="1"/>
</dbReference>
<dbReference type="AlphaFoldDB" id="A0A1H1GGC0"/>
<dbReference type="GO" id="GO:0008289">
    <property type="term" value="F:lipid binding"/>
    <property type="evidence" value="ECO:0007669"/>
    <property type="project" value="UniProtKB-KW"/>
</dbReference>
<dbReference type="SUPFAM" id="SSF82549">
    <property type="entry name" value="DAK1/DegV-like"/>
    <property type="match status" value="1"/>
</dbReference>
<dbReference type="STRING" id="37928.SAMN04489742_4068"/>
<dbReference type="RefSeq" id="WP_074702286.1">
    <property type="nucleotide sequence ID" value="NZ_CP018863.1"/>
</dbReference>
<evidence type="ECO:0000313" key="3">
    <source>
        <dbReference type="Proteomes" id="UP000181917"/>
    </source>
</evidence>
<dbReference type="Gene3D" id="3.40.50.10170">
    <property type="match status" value="1"/>
</dbReference>
<evidence type="ECO:0000313" key="2">
    <source>
        <dbReference type="EMBL" id="SDR12274.1"/>
    </source>
</evidence>
<accession>A0A1H1GGC0</accession>
<protein>
    <submittedName>
        <fullName evidence="2">EDD domain protein, DegV family</fullName>
    </submittedName>
</protein>
<dbReference type="InterPro" id="IPR043168">
    <property type="entry name" value="DegV_C"/>
</dbReference>
<reference evidence="2 3" key="1">
    <citation type="submission" date="2016-10" db="EMBL/GenBank/DDBJ databases">
        <authorList>
            <person name="de Groot N.N."/>
        </authorList>
    </citation>
    <scope>NUCLEOTIDE SEQUENCE [LARGE SCALE GENOMIC DNA]</scope>
    <source>
        <strain evidence="2 3">DSM 20117</strain>
    </source>
</reference>
<evidence type="ECO:0000256" key="1">
    <source>
        <dbReference type="ARBA" id="ARBA00023121"/>
    </source>
</evidence>
<dbReference type="OrthoDB" id="9760324at2"/>
<dbReference type="KEGG" id="acry:AC20117_19040"/>
<dbReference type="InterPro" id="IPR050270">
    <property type="entry name" value="DegV_domain_contain"/>
</dbReference>
<dbReference type="InterPro" id="IPR003797">
    <property type="entry name" value="DegV"/>
</dbReference>
<gene>
    <name evidence="2" type="ORF">SAMN04489742_4068</name>
</gene>
<proteinExistence type="predicted"/>
<dbReference type="PANTHER" id="PTHR33434">
    <property type="entry name" value="DEGV DOMAIN-CONTAINING PROTEIN DR_1986-RELATED"/>
    <property type="match status" value="1"/>
</dbReference>
<dbReference type="NCBIfam" id="TIGR00762">
    <property type="entry name" value="DegV"/>
    <property type="match status" value="1"/>
</dbReference>
<name>A0A1H1GGC0_9MICC</name>
<keyword evidence="3" id="KW-1185">Reference proteome</keyword>
<organism evidence="2 3">
    <name type="scientific">Crystallibacter crystallopoietes</name>
    <dbReference type="NCBI Taxonomy" id="37928"/>
    <lineage>
        <taxon>Bacteria</taxon>
        <taxon>Bacillati</taxon>
        <taxon>Actinomycetota</taxon>
        <taxon>Actinomycetes</taxon>
        <taxon>Micrococcales</taxon>
        <taxon>Micrococcaceae</taxon>
        <taxon>Crystallibacter</taxon>
    </lineage>
</organism>
<sequence>MSWLEELVQRSRQLLHQAGRKPDEASGGPRVAVVTDSAASLPVEWAAEPETADWLRIVPMPVMISGQIYGEGVDDVPAVLTIGLAEGKEVKTSRPSPGLFTRTYEELQRQGFDAIVSIHLSGSLSGTVEAAALAAAEVDIPVEIVDTRSVAMAEGFAVVAAVLAAQDGAEVSAVAERAREAAAAADVLFYVPSLDQLRRGGRINPAAGFFGSLLAIKPILTIRDGAIAEVEKIRTASKALVRMQQLVVRRIEELEYSPQLAVHYFGNEAEARSLAEELSPHVGDEILVTAVPSVLAAHAGLGVLAVVIGPAMPEPVS</sequence>
<dbReference type="PANTHER" id="PTHR33434:SF2">
    <property type="entry name" value="FATTY ACID-BINDING PROTEIN TM_1468"/>
    <property type="match status" value="1"/>
</dbReference>
<dbReference type="Pfam" id="PF02645">
    <property type="entry name" value="DegV"/>
    <property type="match status" value="1"/>
</dbReference>
<dbReference type="Gene3D" id="3.30.1180.10">
    <property type="match status" value="1"/>
</dbReference>
<keyword evidence="1" id="KW-0446">Lipid-binding</keyword>